<proteinExistence type="predicted"/>
<evidence type="ECO:0000256" key="1">
    <source>
        <dbReference type="ARBA" id="ARBA00022581"/>
    </source>
</evidence>
<keyword evidence="4" id="KW-1133">Transmembrane helix</keyword>
<feature type="compositionally biased region" description="Basic and acidic residues" evidence="3">
    <location>
        <begin position="138"/>
        <end position="156"/>
    </location>
</feature>
<dbReference type="EMBL" id="JAIFTL010000310">
    <property type="protein sequence ID" value="KAG9320257.1"/>
    <property type="molecule type" value="Genomic_DNA"/>
</dbReference>
<dbReference type="GO" id="GO:0033644">
    <property type="term" value="C:host cell membrane"/>
    <property type="evidence" value="ECO:0007669"/>
    <property type="project" value="InterPro"/>
</dbReference>
<dbReference type="GO" id="GO:0032801">
    <property type="term" value="P:receptor catabolic process"/>
    <property type="evidence" value="ECO:0007669"/>
    <property type="project" value="InterPro"/>
</dbReference>
<feature type="region of interest" description="Disordered" evidence="3">
    <location>
        <begin position="108"/>
        <end position="279"/>
    </location>
</feature>
<name>A0A9P8CUV1_MORAP</name>
<evidence type="ECO:0000256" key="3">
    <source>
        <dbReference type="SAM" id="MobiDB-lite"/>
    </source>
</evidence>
<gene>
    <name evidence="5" type="ORF">KVV02_005034</name>
</gene>
<feature type="compositionally biased region" description="Polar residues" evidence="3">
    <location>
        <begin position="193"/>
        <end position="214"/>
    </location>
</feature>
<feature type="compositionally biased region" description="Polar residues" evidence="3">
    <location>
        <begin position="269"/>
        <end position="279"/>
    </location>
</feature>
<evidence type="ECO:0000256" key="2">
    <source>
        <dbReference type="ARBA" id="ARBA00023136"/>
    </source>
</evidence>
<comment type="caution">
    <text evidence="5">The sequence shown here is derived from an EMBL/GenBank/DDBJ whole genome shotgun (WGS) entry which is preliminary data.</text>
</comment>
<feature type="compositionally biased region" description="Basic residues" evidence="3">
    <location>
        <begin position="221"/>
        <end position="230"/>
    </location>
</feature>
<reference evidence="5" key="1">
    <citation type="submission" date="2021-07" db="EMBL/GenBank/DDBJ databases">
        <title>Draft genome of Mortierella alpina, strain LL118, isolated from an aspen leaf litter sample.</title>
        <authorList>
            <person name="Yang S."/>
            <person name="Vinatzer B.A."/>
        </authorList>
    </citation>
    <scope>NUCLEOTIDE SEQUENCE</scope>
    <source>
        <strain evidence="5">LL118</strain>
    </source>
</reference>
<evidence type="ECO:0000313" key="6">
    <source>
        <dbReference type="Proteomes" id="UP000717515"/>
    </source>
</evidence>
<protein>
    <submittedName>
        <fullName evidence="5">Uncharacterized protein</fullName>
    </submittedName>
</protein>
<dbReference type="InterPro" id="IPR008187">
    <property type="entry name" value="Vpu"/>
</dbReference>
<feature type="compositionally biased region" description="Low complexity" evidence="3">
    <location>
        <begin position="157"/>
        <end position="170"/>
    </location>
</feature>
<organism evidence="5 6">
    <name type="scientific">Mortierella alpina</name>
    <name type="common">Oleaginous fungus</name>
    <name type="synonym">Mortierella renispora</name>
    <dbReference type="NCBI Taxonomy" id="64518"/>
    <lineage>
        <taxon>Eukaryota</taxon>
        <taxon>Fungi</taxon>
        <taxon>Fungi incertae sedis</taxon>
        <taxon>Mucoromycota</taxon>
        <taxon>Mortierellomycotina</taxon>
        <taxon>Mortierellomycetes</taxon>
        <taxon>Mortierellales</taxon>
        <taxon>Mortierellaceae</taxon>
        <taxon>Mortierella</taxon>
    </lineage>
</organism>
<dbReference type="AlphaFoldDB" id="A0A9P8CUV1"/>
<dbReference type="GO" id="GO:0005261">
    <property type="term" value="F:monoatomic cation channel activity"/>
    <property type="evidence" value="ECO:0007669"/>
    <property type="project" value="InterPro"/>
</dbReference>
<keyword evidence="2 4" id="KW-0472">Membrane</keyword>
<evidence type="ECO:0000256" key="4">
    <source>
        <dbReference type="SAM" id="Phobius"/>
    </source>
</evidence>
<accession>A0A9P8CUV1</accession>
<feature type="transmembrane region" description="Helical" evidence="4">
    <location>
        <begin position="76"/>
        <end position="99"/>
    </location>
</feature>
<evidence type="ECO:0000313" key="5">
    <source>
        <dbReference type="EMBL" id="KAG9320257.1"/>
    </source>
</evidence>
<dbReference type="Proteomes" id="UP000717515">
    <property type="component" value="Unassembled WGS sequence"/>
</dbReference>
<keyword evidence="1" id="KW-0945">Host-virus interaction</keyword>
<dbReference type="GO" id="GO:0019076">
    <property type="term" value="P:viral release from host cell"/>
    <property type="evidence" value="ECO:0007669"/>
    <property type="project" value="InterPro"/>
</dbReference>
<keyword evidence="4" id="KW-0812">Transmembrane</keyword>
<sequence>MSQAVDLSTHTRWTPDSYSESIAHSLDLDSSSAARWLDSDAIDTHLATQKAAAEAGRRHNDKTNSFADMLFSRADVVAGLIIICIGMLVLIVAVAVYFTNGRSWRSLRKATSEDRLSNRVIQEEENSDLESNNNIQQKAEHHDDTGPTDLKEKTGDTETTTVSEPSTPSTARLEDHPPPSRSIFAFLKGHSNPRPQRTCTTNTISDEPSSTSPSAAALVKHMPKLTRTKARSSSEQKRSGTHARGLFSPRMKAGKKTKDATAHPHRNGNHMNSTSATRSSSVMGLYGSARSSPNGSMVDAASTRAIYCASLKSAISFATTASQAQLLSGPCSEVMETDSKEIVLTTAVVIDGDTGSTTAAEA</sequence>
<dbReference type="Pfam" id="PF00558">
    <property type="entry name" value="Vpu"/>
    <property type="match status" value="1"/>
</dbReference>